<dbReference type="AlphaFoldDB" id="A0A0G4HGC6"/>
<dbReference type="VEuPathDB" id="CryptoDB:Cvel_27347"/>
<keyword evidence="1" id="KW-0472">Membrane</keyword>
<keyword evidence="1" id="KW-1133">Transmembrane helix</keyword>
<evidence type="ECO:0008006" key="3">
    <source>
        <dbReference type="Google" id="ProtNLM"/>
    </source>
</evidence>
<proteinExistence type="predicted"/>
<gene>
    <name evidence="2" type="ORF">Cvel_27347</name>
</gene>
<dbReference type="EMBL" id="CDMZ01002625">
    <property type="protein sequence ID" value="CEM43159.1"/>
    <property type="molecule type" value="Genomic_DNA"/>
</dbReference>
<name>A0A0G4HGC6_9ALVE</name>
<reference evidence="2" key="1">
    <citation type="submission" date="2014-11" db="EMBL/GenBank/DDBJ databases">
        <authorList>
            <person name="Otto D Thomas"/>
            <person name="Naeem Raeece"/>
        </authorList>
    </citation>
    <scope>NUCLEOTIDE SEQUENCE</scope>
</reference>
<feature type="transmembrane region" description="Helical" evidence="1">
    <location>
        <begin position="76"/>
        <end position="94"/>
    </location>
</feature>
<dbReference type="PhylomeDB" id="A0A0G4HGC6"/>
<evidence type="ECO:0000256" key="1">
    <source>
        <dbReference type="SAM" id="Phobius"/>
    </source>
</evidence>
<organism evidence="2">
    <name type="scientific">Chromera velia CCMP2878</name>
    <dbReference type="NCBI Taxonomy" id="1169474"/>
    <lineage>
        <taxon>Eukaryota</taxon>
        <taxon>Sar</taxon>
        <taxon>Alveolata</taxon>
        <taxon>Colpodellida</taxon>
        <taxon>Chromeraceae</taxon>
        <taxon>Chromera</taxon>
    </lineage>
</organism>
<evidence type="ECO:0000313" key="2">
    <source>
        <dbReference type="EMBL" id="CEM43159.1"/>
    </source>
</evidence>
<protein>
    <recommendedName>
        <fullName evidence="3">Reverse transcriptase Ty1/copia-type domain-containing protein</fullName>
    </recommendedName>
</protein>
<keyword evidence="1" id="KW-0812">Transmembrane</keyword>
<sequence length="410" mass="46647">MVDKVRLEEYIGLLNNEILGEQVTRAEVASVVNMGERTGIKQTSGEPEKNKGKARFFIKGGGDKCRYNTYAGVPSLYAMLTAFIYMLIIGAVIFSTDVEKAFQQIDDIYRYNKGALRVRIPAGLPKLPATNPFPEKYTDERWLWLRKRAAEVRPGSIQVLNKAHYGGKNASNLFVNRLQTDFQQVNDYTLVEEAVLVRREGTRRDGMKEGVPCERSPATDVIFHHVDDIQGAGEHVESDLEELGKKMKIGKVGVLREGGSDRFTGIDIQMERGRLYLSQMKYLQEVDTDHILEMAGGSRGAVDEHAMREVETEEIDPSIQDEVGAANGILGWGTKLLWKNCVFYYKLQRHIRNLCRRMLHNVGLVHEKVKKEKQRIKLRPLGEKGRKVHMYTDCRRKNQTTMVRKGVVAF</sequence>
<accession>A0A0G4HGC6</accession>